<feature type="transmembrane region" description="Helical" evidence="1">
    <location>
        <begin position="231"/>
        <end position="264"/>
    </location>
</feature>
<dbReference type="Proteomes" id="UP001432099">
    <property type="component" value="Chromosome"/>
</dbReference>
<keyword evidence="1" id="KW-0812">Transmembrane</keyword>
<feature type="transmembrane region" description="Helical" evidence="1">
    <location>
        <begin position="179"/>
        <end position="199"/>
    </location>
</feature>
<gene>
    <name evidence="3" type="ORF">T23_16670</name>
</gene>
<reference evidence="3" key="1">
    <citation type="journal article" date="2024" name="Int. J. Syst. Evol. Microbiol.">
        <title>Turicibacter faecis sp. nov., isolated from faeces of heart failure mouse model.</title>
        <authorList>
            <person name="Imamura Y."/>
            <person name="Motooka D."/>
            <person name="Nakajima Y."/>
            <person name="Ito S."/>
            <person name="Kitakaze M."/>
            <person name="Iida T."/>
            <person name="Nakamura S."/>
        </authorList>
    </citation>
    <scope>NUCLEOTIDE SEQUENCE</scope>
    <source>
        <strain evidence="3">TC023</strain>
    </source>
</reference>
<protein>
    <recommendedName>
        <fullName evidence="2">Glycosyltransferase RgtA/B/C/D-like domain-containing protein</fullName>
    </recommendedName>
</protein>
<dbReference type="Pfam" id="PF13231">
    <property type="entry name" value="PMT_2"/>
    <property type="match status" value="1"/>
</dbReference>
<feature type="transmembrane region" description="Helical" evidence="1">
    <location>
        <begin position="150"/>
        <end position="173"/>
    </location>
</feature>
<feature type="domain" description="Glycosyltransferase RgtA/B/C/D-like" evidence="2">
    <location>
        <begin position="141"/>
        <end position="287"/>
    </location>
</feature>
<dbReference type="EMBL" id="AP028127">
    <property type="protein sequence ID" value="BEH91565.1"/>
    <property type="molecule type" value="Genomic_DNA"/>
</dbReference>
<evidence type="ECO:0000256" key="1">
    <source>
        <dbReference type="SAM" id="Phobius"/>
    </source>
</evidence>
<keyword evidence="1" id="KW-1133">Transmembrane helix</keyword>
<feature type="transmembrane region" description="Helical" evidence="1">
    <location>
        <begin position="436"/>
        <end position="455"/>
    </location>
</feature>
<name>A0ABM8IPQ3_9FIRM</name>
<accession>A0ABM8IPQ3</accession>
<feature type="transmembrane region" description="Helical" evidence="1">
    <location>
        <begin position="461"/>
        <end position="480"/>
    </location>
</feature>
<feature type="transmembrane region" description="Helical" evidence="1">
    <location>
        <begin position="408"/>
        <end position="431"/>
    </location>
</feature>
<dbReference type="RefSeq" id="WP_338617421.1">
    <property type="nucleotide sequence ID" value="NZ_AP028127.1"/>
</dbReference>
<sequence length="492" mass="57095">MVIKIKSILLQLFLLVFTATFAFIFTDALIHPNATFLQMSGWKVGGLACLIAAFFYFAYRGMKKLSTRGLMIVSLVNLVLLVLLQLFFIRYFQVNPTWDVGDVYRAALEQKDSFYALSDYFTIKYPNNIPLLIVFILGMRFLDLFGVTNYYFYFTFVNALVILLSMGGLYWLIHRHFGLVSATWASLLMLFMTPLYMYVPIVYTDTLVMIFPILGLILYDLFYHSTDRRRYVYLILLGLVLSIGVLVKTNAIILVVAILIHYLMMNPMKRWIQLLIGIALPFFIVNTIYQSRISPLYPTEKSELGFPMTHWVMMGLDGNGGYFHEDAEYTNSLKLEGLTNDQIKDIHLDRIKQQLSEYGVRGFLNHLHQKMNFTWAEGTYFIPEKLSRQPLETNVYQAYVFGDKNHPYLYAVQAIQLVMLGLMTISGVYLFKNRHAFVHVMAITLFGNFLFLLIWETRSRYLVLYLPLMMMLCTYAMASLNKNSMKGSREHV</sequence>
<evidence type="ECO:0000313" key="3">
    <source>
        <dbReference type="EMBL" id="BEH91565.1"/>
    </source>
</evidence>
<dbReference type="InterPro" id="IPR038731">
    <property type="entry name" value="RgtA/B/C-like"/>
</dbReference>
<proteinExistence type="predicted"/>
<evidence type="ECO:0000313" key="4">
    <source>
        <dbReference type="Proteomes" id="UP001432099"/>
    </source>
</evidence>
<feature type="transmembrane region" description="Helical" evidence="1">
    <location>
        <begin position="71"/>
        <end position="92"/>
    </location>
</feature>
<feature type="transmembrane region" description="Helical" evidence="1">
    <location>
        <begin position="206"/>
        <end position="225"/>
    </location>
</feature>
<keyword evidence="4" id="KW-1185">Reference proteome</keyword>
<evidence type="ECO:0000259" key="2">
    <source>
        <dbReference type="Pfam" id="PF13231"/>
    </source>
</evidence>
<feature type="transmembrane region" description="Helical" evidence="1">
    <location>
        <begin position="41"/>
        <end position="59"/>
    </location>
</feature>
<organism evidence="3 4">
    <name type="scientific">Turicibacter faecis</name>
    <dbReference type="NCBI Taxonomy" id="2963365"/>
    <lineage>
        <taxon>Bacteria</taxon>
        <taxon>Bacillati</taxon>
        <taxon>Bacillota</taxon>
        <taxon>Erysipelotrichia</taxon>
        <taxon>Erysipelotrichales</taxon>
        <taxon>Turicibacteraceae</taxon>
        <taxon>Turicibacter</taxon>
    </lineage>
</organism>
<feature type="transmembrane region" description="Helical" evidence="1">
    <location>
        <begin position="271"/>
        <end position="289"/>
    </location>
</feature>
<keyword evidence="1" id="KW-0472">Membrane</keyword>